<protein>
    <recommendedName>
        <fullName evidence="4">HTH marR-type domain-containing protein</fullName>
    </recommendedName>
</protein>
<name>A0ABU5C6X8_9BACI</name>
<feature type="region of interest" description="Disordered" evidence="1">
    <location>
        <begin position="55"/>
        <end position="83"/>
    </location>
</feature>
<comment type="caution">
    <text evidence="2">The sequence shown here is derived from an EMBL/GenBank/DDBJ whole genome shotgun (WGS) entry which is preliminary data.</text>
</comment>
<accession>A0ABU5C6X8</accession>
<dbReference type="InterPro" id="IPR036388">
    <property type="entry name" value="WH-like_DNA-bd_sf"/>
</dbReference>
<reference evidence="2 3" key="1">
    <citation type="submission" date="2023-10" db="EMBL/GenBank/DDBJ databases">
        <title>Virgibacillus halophilus 5B73C genome.</title>
        <authorList>
            <person name="Miliotis G."/>
            <person name="Sengupta P."/>
            <person name="Hameed A."/>
            <person name="Chuvochina M."/>
            <person name="Mcdonagh F."/>
            <person name="Simpson A.C."/>
            <person name="Singh N.K."/>
            <person name="Rekha P.D."/>
            <person name="Raman K."/>
            <person name="Hugenholtz P."/>
            <person name="Venkateswaran K."/>
        </authorList>
    </citation>
    <scope>NUCLEOTIDE SEQUENCE [LARGE SCALE GENOMIC DNA]</scope>
    <source>
        <strain evidence="2 3">5B73C</strain>
    </source>
</reference>
<evidence type="ECO:0000313" key="2">
    <source>
        <dbReference type="EMBL" id="MDY0395058.1"/>
    </source>
</evidence>
<sequence length="83" mass="9414">MNESLDDTLGFAIAQTGRNLNHLMFALLKPFDITPEQWVVLKRLGEHNEISQKDLASISQKKSNHIDKNSRSANRQGVSPKKR</sequence>
<gene>
    <name evidence="2" type="ORF">RWE15_12310</name>
</gene>
<evidence type="ECO:0008006" key="4">
    <source>
        <dbReference type="Google" id="ProtNLM"/>
    </source>
</evidence>
<keyword evidence="3" id="KW-1185">Reference proteome</keyword>
<dbReference type="SUPFAM" id="SSF46785">
    <property type="entry name" value="Winged helix' DNA-binding domain"/>
    <property type="match status" value="1"/>
</dbReference>
<dbReference type="InterPro" id="IPR036390">
    <property type="entry name" value="WH_DNA-bd_sf"/>
</dbReference>
<evidence type="ECO:0000313" key="3">
    <source>
        <dbReference type="Proteomes" id="UP001281447"/>
    </source>
</evidence>
<dbReference type="Proteomes" id="UP001281447">
    <property type="component" value="Unassembled WGS sequence"/>
</dbReference>
<organism evidence="2 3">
    <name type="scientific">Tigheibacillus halophilus</name>
    <dbReference type="NCBI Taxonomy" id="361280"/>
    <lineage>
        <taxon>Bacteria</taxon>
        <taxon>Bacillati</taxon>
        <taxon>Bacillota</taxon>
        <taxon>Bacilli</taxon>
        <taxon>Bacillales</taxon>
        <taxon>Bacillaceae</taxon>
        <taxon>Tigheibacillus</taxon>
    </lineage>
</organism>
<dbReference type="EMBL" id="JAWDIP010000003">
    <property type="protein sequence ID" value="MDY0395058.1"/>
    <property type="molecule type" value="Genomic_DNA"/>
</dbReference>
<evidence type="ECO:0000256" key="1">
    <source>
        <dbReference type="SAM" id="MobiDB-lite"/>
    </source>
</evidence>
<dbReference type="Gene3D" id="1.10.10.10">
    <property type="entry name" value="Winged helix-like DNA-binding domain superfamily/Winged helix DNA-binding domain"/>
    <property type="match status" value="1"/>
</dbReference>
<proteinExistence type="predicted"/>